<evidence type="ECO:0000313" key="2">
    <source>
        <dbReference type="Proteomes" id="UP000305524"/>
    </source>
</evidence>
<dbReference type="GO" id="GO:0004061">
    <property type="term" value="F:arylformamidase activity"/>
    <property type="evidence" value="ECO:0007669"/>
    <property type="project" value="InterPro"/>
</dbReference>
<dbReference type="Gene3D" id="3.50.30.50">
    <property type="entry name" value="Putative cyclase"/>
    <property type="match status" value="1"/>
</dbReference>
<protein>
    <submittedName>
        <fullName evidence="1">Arylformamidase</fullName>
    </submittedName>
</protein>
<organism evidence="1 2">
    <name type="scientific">Bacillus mycoides</name>
    <dbReference type="NCBI Taxonomy" id="1405"/>
    <lineage>
        <taxon>Bacteria</taxon>
        <taxon>Bacillati</taxon>
        <taxon>Bacillota</taxon>
        <taxon>Bacilli</taxon>
        <taxon>Bacillales</taxon>
        <taxon>Bacillaceae</taxon>
        <taxon>Bacillus</taxon>
        <taxon>Bacillus cereus group</taxon>
    </lineage>
</organism>
<dbReference type="Proteomes" id="UP000305524">
    <property type="component" value="Unassembled WGS sequence"/>
</dbReference>
<accession>A0A4U2ZN03</accession>
<dbReference type="AlphaFoldDB" id="A0A4U2ZN03"/>
<feature type="non-terminal residue" evidence="1">
    <location>
        <position position="41"/>
    </location>
</feature>
<dbReference type="EMBL" id="SZOD01001523">
    <property type="protein sequence ID" value="TKI75090.1"/>
    <property type="molecule type" value="Genomic_DNA"/>
</dbReference>
<dbReference type="GO" id="GO:0019441">
    <property type="term" value="P:L-tryptophan catabolic process to kynurenine"/>
    <property type="evidence" value="ECO:0007669"/>
    <property type="project" value="InterPro"/>
</dbReference>
<proteinExistence type="predicted"/>
<comment type="caution">
    <text evidence="1">The sequence shown here is derived from an EMBL/GenBank/DDBJ whole genome shotgun (WGS) entry which is preliminary data.</text>
</comment>
<dbReference type="SUPFAM" id="SSF102198">
    <property type="entry name" value="Putative cyclase"/>
    <property type="match status" value="1"/>
</dbReference>
<name>A0A4U2ZN03_BACMY</name>
<sequence length="41" mass="4631">MKTSQWIDISQPLNNDIATWPGDTPFSYEVSWSKENSGSVN</sequence>
<evidence type="ECO:0000313" key="1">
    <source>
        <dbReference type="EMBL" id="TKI75090.1"/>
    </source>
</evidence>
<reference evidence="1 2" key="1">
    <citation type="journal article" date="2019" name="Environ. Microbiol.">
        <title>An active ?-lactamase is a part of an orchestrated cell wall stress resistance network of Bacillus subtilis and related rhizosphere species.</title>
        <authorList>
            <person name="Bucher T."/>
            <person name="Keren-Paz A."/>
            <person name="Hausser J."/>
            <person name="Olender T."/>
            <person name="Cytryn E."/>
            <person name="Kolodkin-Gal I."/>
        </authorList>
    </citation>
    <scope>NUCLEOTIDE SEQUENCE [LARGE SCALE GENOMIC DNA]</scope>
    <source>
        <strain evidence="1 2">I186</strain>
    </source>
</reference>
<dbReference type="InterPro" id="IPR037175">
    <property type="entry name" value="KFase_sf"/>
</dbReference>
<gene>
    <name evidence="1" type="ORF">FC701_35955</name>
</gene>